<feature type="compositionally biased region" description="Basic and acidic residues" evidence="1">
    <location>
        <begin position="1"/>
        <end position="11"/>
    </location>
</feature>
<feature type="compositionally biased region" description="Low complexity" evidence="1">
    <location>
        <begin position="378"/>
        <end position="390"/>
    </location>
</feature>
<dbReference type="EMBL" id="BNBD01000013">
    <property type="protein sequence ID" value="GHF63952.1"/>
    <property type="molecule type" value="Genomic_DNA"/>
</dbReference>
<reference evidence="2" key="2">
    <citation type="submission" date="2020-09" db="EMBL/GenBank/DDBJ databases">
        <authorList>
            <person name="Sun Q."/>
            <person name="Ohkuma M."/>
        </authorList>
    </citation>
    <scope>NUCLEOTIDE SEQUENCE</scope>
    <source>
        <strain evidence="2">JCM 4059</strain>
    </source>
</reference>
<evidence type="ECO:0000313" key="3">
    <source>
        <dbReference type="Proteomes" id="UP000638313"/>
    </source>
</evidence>
<feature type="region of interest" description="Disordered" evidence="1">
    <location>
        <begin position="367"/>
        <end position="390"/>
    </location>
</feature>
<evidence type="ECO:0000256" key="1">
    <source>
        <dbReference type="SAM" id="MobiDB-lite"/>
    </source>
</evidence>
<name>A0A919B8A1_9ACTN</name>
<protein>
    <submittedName>
        <fullName evidence="2">Uncharacterized protein</fullName>
    </submittedName>
</protein>
<evidence type="ECO:0000313" key="2">
    <source>
        <dbReference type="EMBL" id="GHF63952.1"/>
    </source>
</evidence>
<dbReference type="RefSeq" id="WP_190132115.1">
    <property type="nucleotide sequence ID" value="NZ_BNBD01000013.1"/>
</dbReference>
<dbReference type="Proteomes" id="UP000638313">
    <property type="component" value="Unassembled WGS sequence"/>
</dbReference>
<sequence length="390" mass="40348">MLVDQRARTTEWTHAGRGGHASRDLARHPEWLRLCAAVDEGAPDAEVYGWLSRTRPALRAAGVADDLLDGIATGLRTALWDDAAEAFSRPGERRTAFYLGPLRGTGGAPSALGLVLLERDDRATAALATLERAAVRLGPAVAGGAAGAARAVEWYDLTAAAGPWAAGGAAAGSAVPALFTPCCLDGWSDALRQYRHRRSLFLSNVVRARFDALTRPLLPHLRIDARPSALCDAPDALIDDALALRFALHALLRAEEDRAGMGVFVALRVLEPELGPAARLAQELVLAERLTAGHSPSAGTDDPVWAAALGSAGALRRAGGLLHVALQGAHAAVLAALAEPPPDATGGGRGCGLPAALAEHYRTAHRPRGLAAPPPGAVTPATGDGPAQFA</sequence>
<dbReference type="AlphaFoldDB" id="A0A919B8A1"/>
<reference evidence="2" key="1">
    <citation type="journal article" date="2014" name="Int. J. Syst. Evol. Microbiol.">
        <title>Complete genome sequence of Corynebacterium casei LMG S-19264T (=DSM 44701T), isolated from a smear-ripened cheese.</title>
        <authorList>
            <consortium name="US DOE Joint Genome Institute (JGI-PGF)"/>
            <person name="Walter F."/>
            <person name="Albersmeier A."/>
            <person name="Kalinowski J."/>
            <person name="Ruckert C."/>
        </authorList>
    </citation>
    <scope>NUCLEOTIDE SEQUENCE</scope>
    <source>
        <strain evidence="2">JCM 4059</strain>
    </source>
</reference>
<keyword evidence="3" id="KW-1185">Reference proteome</keyword>
<accession>A0A919B8A1</accession>
<organism evidence="2 3">
    <name type="scientific">Streptomyces mashuensis</name>
    <dbReference type="NCBI Taxonomy" id="33904"/>
    <lineage>
        <taxon>Bacteria</taxon>
        <taxon>Bacillati</taxon>
        <taxon>Actinomycetota</taxon>
        <taxon>Actinomycetes</taxon>
        <taxon>Kitasatosporales</taxon>
        <taxon>Streptomycetaceae</taxon>
        <taxon>Streptomyces</taxon>
    </lineage>
</organism>
<comment type="caution">
    <text evidence="2">The sequence shown here is derived from an EMBL/GenBank/DDBJ whole genome shotgun (WGS) entry which is preliminary data.</text>
</comment>
<feature type="region of interest" description="Disordered" evidence="1">
    <location>
        <begin position="1"/>
        <end position="21"/>
    </location>
</feature>
<proteinExistence type="predicted"/>
<gene>
    <name evidence="2" type="ORF">GCM10010218_51730</name>
</gene>